<dbReference type="PhylomeDB" id="B3S0M7"/>
<evidence type="ECO:0000313" key="3">
    <source>
        <dbReference type="Proteomes" id="UP000009022"/>
    </source>
</evidence>
<dbReference type="CTD" id="6754778"/>
<reference evidence="2 3" key="1">
    <citation type="journal article" date="2008" name="Nature">
        <title>The Trichoplax genome and the nature of placozoans.</title>
        <authorList>
            <person name="Srivastava M."/>
            <person name="Begovic E."/>
            <person name="Chapman J."/>
            <person name="Putnam N.H."/>
            <person name="Hellsten U."/>
            <person name="Kawashima T."/>
            <person name="Kuo A."/>
            <person name="Mitros T."/>
            <person name="Salamov A."/>
            <person name="Carpenter M.L."/>
            <person name="Signorovitch A.Y."/>
            <person name="Moreno M.A."/>
            <person name="Kamm K."/>
            <person name="Grimwood J."/>
            <person name="Schmutz J."/>
            <person name="Shapiro H."/>
            <person name="Grigoriev I.V."/>
            <person name="Buss L.W."/>
            <person name="Schierwater B."/>
            <person name="Dellaporta S.L."/>
            <person name="Rokhsar D.S."/>
        </authorList>
    </citation>
    <scope>NUCLEOTIDE SEQUENCE [LARGE SCALE GENOMIC DNA]</scope>
    <source>
        <strain evidence="2 3">Grell-BS-1999</strain>
    </source>
</reference>
<dbReference type="InParanoid" id="B3S0M7"/>
<dbReference type="eggNOG" id="ENOG502RXX0">
    <property type="taxonomic scope" value="Eukaryota"/>
</dbReference>
<name>B3S0M7_TRIAD</name>
<gene>
    <name evidence="2" type="ORF">TRIADDRAFT_57105</name>
</gene>
<dbReference type="PANTHER" id="PTHR35347:SF1">
    <property type="entry name" value="COILED-COIL DOMAIN-CONTAINING PROTEIN 175"/>
    <property type="match status" value="1"/>
</dbReference>
<accession>B3S0M7</accession>
<organism evidence="2 3">
    <name type="scientific">Trichoplax adhaerens</name>
    <name type="common">Trichoplax reptans</name>
    <dbReference type="NCBI Taxonomy" id="10228"/>
    <lineage>
        <taxon>Eukaryota</taxon>
        <taxon>Metazoa</taxon>
        <taxon>Placozoa</taxon>
        <taxon>Uniplacotomia</taxon>
        <taxon>Trichoplacea</taxon>
        <taxon>Trichoplacidae</taxon>
        <taxon>Trichoplax</taxon>
    </lineage>
</organism>
<keyword evidence="3" id="KW-1185">Reference proteome</keyword>
<evidence type="ECO:0000256" key="1">
    <source>
        <dbReference type="SAM" id="Coils"/>
    </source>
</evidence>
<dbReference type="InterPro" id="IPR038834">
    <property type="entry name" value="CCDC175"/>
</dbReference>
<proteinExistence type="predicted"/>
<keyword evidence="1" id="KW-0175">Coiled coil</keyword>
<dbReference type="OrthoDB" id="10031759at2759"/>
<dbReference type="PANTHER" id="PTHR35347">
    <property type="entry name" value="COILED-COIL DOMAIN-CONTAINING PROTEIN 175"/>
    <property type="match status" value="1"/>
</dbReference>
<dbReference type="AlphaFoldDB" id="B3S0M7"/>
<dbReference type="RefSeq" id="XP_002113192.1">
    <property type="nucleotide sequence ID" value="XM_002113156.1"/>
</dbReference>
<dbReference type="Proteomes" id="UP000009022">
    <property type="component" value="Unassembled WGS sequence"/>
</dbReference>
<dbReference type="HOGENOM" id="CLU_1191230_0_0_1"/>
<dbReference type="OMA" id="ETICASK"/>
<feature type="coiled-coil region" evidence="1">
    <location>
        <begin position="164"/>
        <end position="209"/>
    </location>
</feature>
<protein>
    <submittedName>
        <fullName evidence="2">Uncharacterized protein</fullName>
    </submittedName>
</protein>
<dbReference type="EMBL" id="DS985246">
    <property type="protein sequence ID" value="EDV23666.1"/>
    <property type="molecule type" value="Genomic_DNA"/>
</dbReference>
<sequence>MVISRQENRKTTVAAVLEHIKELDEKFDENQYDDTCRTLLKDISEGIVQLELECQTIQENGEAKSIEASSLRHRFQIFPEQIENELNSAVESARNSNIEELTSLQTSLNKIQAVIKDFKDRHLKVEKENSAIEPEKNEVMEKHEDIVGQLNERMALKASKQIKLNNTRERLRDSLQEIIDIEDEIAQMKEDMIQERADAKQEKLRLKQAILRFIYTVLDITVHDKYIEAKIYF</sequence>
<evidence type="ECO:0000313" key="2">
    <source>
        <dbReference type="EMBL" id="EDV23666.1"/>
    </source>
</evidence>
<dbReference type="GeneID" id="6754778"/>
<dbReference type="KEGG" id="tad:TRIADDRAFT_57105"/>